<accession>A0A6J7GWS9</accession>
<dbReference type="AlphaFoldDB" id="A0A6J7GWS9"/>
<feature type="compositionally biased region" description="Acidic residues" evidence="1">
    <location>
        <begin position="124"/>
        <end position="134"/>
    </location>
</feature>
<name>A0A6J7GWS9_9ZZZZ</name>
<evidence type="ECO:0000313" key="3">
    <source>
        <dbReference type="EMBL" id="CAB4983258.1"/>
    </source>
</evidence>
<dbReference type="InterPro" id="IPR021888">
    <property type="entry name" value="DUF3499"/>
</dbReference>
<gene>
    <name evidence="2" type="ORF">UFOPK3605_01247</name>
    <name evidence="3" type="ORF">UFOPK3897_01241</name>
</gene>
<reference evidence="2" key="1">
    <citation type="submission" date="2020-05" db="EMBL/GenBank/DDBJ databases">
        <authorList>
            <person name="Chiriac C."/>
            <person name="Salcher M."/>
            <person name="Ghai R."/>
            <person name="Kavagutti S V."/>
        </authorList>
    </citation>
    <scope>NUCLEOTIDE SEQUENCE</scope>
</reference>
<sequence>MGKRCARPACEAPATAGYNFDGLARVVWIIPIPETSNQCAGLLCRRHADAMTPPRSWELRDMRPALPEHFAPAPSAPSRYMAPTPIAASAYQPPVPIPAAKTPAALAAPPAALTEPTIPYSSVDDLDSEPDEEAGQTAEPAGPYSPLLARAFRAAG</sequence>
<evidence type="ECO:0000313" key="2">
    <source>
        <dbReference type="EMBL" id="CAB4912991.1"/>
    </source>
</evidence>
<protein>
    <submittedName>
        <fullName evidence="2">Unannotated protein</fullName>
    </submittedName>
</protein>
<feature type="region of interest" description="Disordered" evidence="1">
    <location>
        <begin position="116"/>
        <end position="147"/>
    </location>
</feature>
<evidence type="ECO:0000256" key="1">
    <source>
        <dbReference type="SAM" id="MobiDB-lite"/>
    </source>
</evidence>
<dbReference type="EMBL" id="CAFBMM010000074">
    <property type="protein sequence ID" value="CAB4912991.1"/>
    <property type="molecule type" value="Genomic_DNA"/>
</dbReference>
<organism evidence="2">
    <name type="scientific">freshwater metagenome</name>
    <dbReference type="NCBI Taxonomy" id="449393"/>
    <lineage>
        <taxon>unclassified sequences</taxon>
        <taxon>metagenomes</taxon>
        <taxon>ecological metagenomes</taxon>
    </lineage>
</organism>
<dbReference type="Pfam" id="PF12005">
    <property type="entry name" value="DUF3499"/>
    <property type="match status" value="1"/>
</dbReference>
<dbReference type="EMBL" id="CAFBOF010000032">
    <property type="protein sequence ID" value="CAB4983258.1"/>
    <property type="molecule type" value="Genomic_DNA"/>
</dbReference>
<proteinExistence type="predicted"/>